<accession>A0A1E5JN43</accession>
<dbReference type="RefSeq" id="WP_058518376.1">
    <property type="nucleotide sequence ID" value="NZ_CAAAIE010000003.1"/>
</dbReference>
<dbReference type="AlphaFoldDB" id="A0A1E5JN43"/>
<dbReference type="Proteomes" id="UP000095229">
    <property type="component" value="Unassembled WGS sequence"/>
</dbReference>
<keyword evidence="2" id="KW-1185">Reference proteome</keyword>
<evidence type="ECO:0000313" key="2">
    <source>
        <dbReference type="Proteomes" id="UP000095229"/>
    </source>
</evidence>
<comment type="caution">
    <text evidence="1">The sequence shown here is derived from an EMBL/GenBank/DDBJ whole genome shotgun (WGS) entry which is preliminary data.</text>
</comment>
<organism evidence="1 2">
    <name type="scientific">Legionella parisiensis</name>
    <dbReference type="NCBI Taxonomy" id="45071"/>
    <lineage>
        <taxon>Bacteria</taxon>
        <taxon>Pseudomonadati</taxon>
        <taxon>Pseudomonadota</taxon>
        <taxon>Gammaproteobacteria</taxon>
        <taxon>Legionellales</taxon>
        <taxon>Legionellaceae</taxon>
        <taxon>Legionella</taxon>
    </lineage>
</organism>
<evidence type="ECO:0000313" key="1">
    <source>
        <dbReference type="EMBL" id="OEH45468.1"/>
    </source>
</evidence>
<protein>
    <submittedName>
        <fullName evidence="1">Uncharacterized protein</fullName>
    </submittedName>
</protein>
<name>A0A1E5JN43_9GAMM</name>
<reference evidence="1 2" key="1">
    <citation type="submission" date="2016-02" db="EMBL/GenBank/DDBJ databases">
        <title>Secondary metabolites in Legionella.</title>
        <authorList>
            <person name="Tobias N.J."/>
            <person name="Bode H.B."/>
        </authorList>
    </citation>
    <scope>NUCLEOTIDE SEQUENCE [LARGE SCALE GENOMIC DNA]</scope>
    <source>
        <strain evidence="1 2">DSM 19216</strain>
    </source>
</reference>
<sequence>MSKHFEQAHKKVKIGKMCYQVFPNVNLVRFFKDSHAFITQDPIDVELHRRVTEKKTDNHEVHAKL</sequence>
<dbReference type="PATRIC" id="fig|45071.6.peg.2821"/>
<dbReference type="OrthoDB" id="5637541at2"/>
<gene>
    <name evidence="1" type="ORF">lpari_03519</name>
</gene>
<dbReference type="EMBL" id="LSOG01000094">
    <property type="protein sequence ID" value="OEH45468.1"/>
    <property type="molecule type" value="Genomic_DNA"/>
</dbReference>
<proteinExistence type="predicted"/>